<dbReference type="EMBL" id="CAJVPL010000459">
    <property type="protein sequence ID" value="CAG8499535.1"/>
    <property type="molecule type" value="Genomic_DNA"/>
</dbReference>
<evidence type="ECO:0000256" key="2">
    <source>
        <dbReference type="SAM" id="Phobius"/>
    </source>
</evidence>
<reference evidence="3" key="1">
    <citation type="submission" date="2021-06" db="EMBL/GenBank/DDBJ databases">
        <authorList>
            <person name="Kallberg Y."/>
            <person name="Tangrot J."/>
            <person name="Rosling A."/>
        </authorList>
    </citation>
    <scope>NUCLEOTIDE SEQUENCE</scope>
    <source>
        <strain evidence="3">MT106</strain>
    </source>
</reference>
<feature type="transmembrane region" description="Helical" evidence="2">
    <location>
        <begin position="199"/>
        <end position="218"/>
    </location>
</feature>
<protein>
    <submittedName>
        <fullName evidence="3">5973_t:CDS:1</fullName>
    </submittedName>
</protein>
<feature type="non-terminal residue" evidence="3">
    <location>
        <position position="1"/>
    </location>
</feature>
<organism evidence="3 4">
    <name type="scientific">Ambispora gerdemannii</name>
    <dbReference type="NCBI Taxonomy" id="144530"/>
    <lineage>
        <taxon>Eukaryota</taxon>
        <taxon>Fungi</taxon>
        <taxon>Fungi incertae sedis</taxon>
        <taxon>Mucoromycota</taxon>
        <taxon>Glomeromycotina</taxon>
        <taxon>Glomeromycetes</taxon>
        <taxon>Archaeosporales</taxon>
        <taxon>Ambisporaceae</taxon>
        <taxon>Ambispora</taxon>
    </lineage>
</organism>
<evidence type="ECO:0000313" key="4">
    <source>
        <dbReference type="Proteomes" id="UP000789831"/>
    </source>
</evidence>
<keyword evidence="4" id="KW-1185">Reference proteome</keyword>
<evidence type="ECO:0000313" key="3">
    <source>
        <dbReference type="EMBL" id="CAG8499535.1"/>
    </source>
</evidence>
<keyword evidence="2" id="KW-1133">Transmembrane helix</keyword>
<dbReference type="Proteomes" id="UP000789831">
    <property type="component" value="Unassembled WGS sequence"/>
</dbReference>
<keyword evidence="2" id="KW-0812">Transmembrane</keyword>
<comment type="caution">
    <text evidence="3">The sequence shown here is derived from an EMBL/GenBank/DDBJ whole genome shotgun (WGS) entry which is preliminary data.</text>
</comment>
<gene>
    <name evidence="3" type="ORF">AGERDE_LOCUS4174</name>
</gene>
<feature type="region of interest" description="Disordered" evidence="1">
    <location>
        <begin position="169"/>
        <end position="190"/>
    </location>
</feature>
<name>A0A9N8ZLG8_9GLOM</name>
<accession>A0A9N8ZLG8</accession>
<feature type="compositionally biased region" description="Basic and acidic residues" evidence="1">
    <location>
        <begin position="169"/>
        <end position="182"/>
    </location>
</feature>
<sequence>HLRQNTYEKSNNISLYLDGSISDYVEIDNDETKYYSSGHDFNDISIIRKVTTTNIITTRGSSSDIVISSGLVNAMGSSRTMELARHMSRMVDENDKEYELKIEDNTNTRKGKDRVIKESYYQPRSEEEKKQIIERNRKRREQESSQATKEKIKETEGIDLNQIAKEIDKQQEQNKKEQKSEQETNQQISLQSKDNDQNIYYGVGLISLVLLVISMAVVRMKRKR</sequence>
<evidence type="ECO:0000256" key="1">
    <source>
        <dbReference type="SAM" id="MobiDB-lite"/>
    </source>
</evidence>
<proteinExistence type="predicted"/>
<dbReference type="AlphaFoldDB" id="A0A9N8ZLG8"/>
<keyword evidence="2" id="KW-0472">Membrane</keyword>